<keyword evidence="4 13" id="KW-0863">Zinc-finger</keyword>
<dbReference type="GO" id="GO:0006355">
    <property type="term" value="P:regulation of DNA-templated transcription"/>
    <property type="evidence" value="ECO:0007669"/>
    <property type="project" value="TreeGrafter"/>
</dbReference>
<feature type="domain" description="Bromo" evidence="17">
    <location>
        <begin position="1290"/>
        <end position="1360"/>
    </location>
</feature>
<feature type="domain" description="WAC" evidence="20">
    <location>
        <begin position="1"/>
        <end position="75"/>
    </location>
</feature>
<dbReference type="Pfam" id="PF15613">
    <property type="entry name" value="WSD"/>
    <property type="match status" value="1"/>
</dbReference>
<dbReference type="InterPro" id="IPR028941">
    <property type="entry name" value="WHIM2_dom"/>
</dbReference>
<dbReference type="FunFam" id="3.30.40.10:FF:000300">
    <property type="entry name" value="Bromodomain adjacent to zinc finger domain protein 1A"/>
    <property type="match status" value="1"/>
</dbReference>
<comment type="subcellular location">
    <subcellularLocation>
        <location evidence="1 14">Nucleus</location>
    </subcellularLocation>
</comment>
<dbReference type="SMART" id="SM00249">
    <property type="entry name" value="PHD"/>
    <property type="match status" value="2"/>
</dbReference>
<feature type="region of interest" description="Disordered" evidence="16">
    <location>
        <begin position="201"/>
        <end position="306"/>
    </location>
</feature>
<evidence type="ECO:0000256" key="2">
    <source>
        <dbReference type="ARBA" id="ARBA00022553"/>
    </source>
</evidence>
<dbReference type="GO" id="GO:0008623">
    <property type="term" value="C:CHRAC"/>
    <property type="evidence" value="ECO:0007669"/>
    <property type="project" value="TreeGrafter"/>
</dbReference>
<feature type="compositionally biased region" description="Basic and acidic residues" evidence="16">
    <location>
        <begin position="201"/>
        <end position="212"/>
    </location>
</feature>
<feature type="compositionally biased region" description="Polar residues" evidence="16">
    <location>
        <begin position="240"/>
        <end position="273"/>
    </location>
</feature>
<dbReference type="Pfam" id="PF00628">
    <property type="entry name" value="PHD"/>
    <property type="match status" value="2"/>
</dbReference>
<dbReference type="InterPro" id="IPR028942">
    <property type="entry name" value="WHIM1_dom"/>
</dbReference>
<dbReference type="GO" id="GO:0000228">
    <property type="term" value="C:nuclear chromosome"/>
    <property type="evidence" value="ECO:0007669"/>
    <property type="project" value="TreeGrafter"/>
</dbReference>
<dbReference type="GO" id="GO:0031445">
    <property type="term" value="P:regulation of heterochromatin formation"/>
    <property type="evidence" value="ECO:0007669"/>
    <property type="project" value="TreeGrafter"/>
</dbReference>
<evidence type="ECO:0000256" key="3">
    <source>
        <dbReference type="ARBA" id="ARBA00022723"/>
    </source>
</evidence>
<evidence type="ECO:0000313" key="21">
    <source>
        <dbReference type="EMBL" id="KAK7788930.1"/>
    </source>
</evidence>
<evidence type="ECO:0000256" key="4">
    <source>
        <dbReference type="ARBA" id="ARBA00022771"/>
    </source>
</evidence>
<feature type="region of interest" description="Disordered" evidence="16">
    <location>
        <begin position="733"/>
        <end position="768"/>
    </location>
</feature>
<dbReference type="PROSITE" id="PS01359">
    <property type="entry name" value="ZF_PHD_1"/>
    <property type="match status" value="2"/>
</dbReference>
<evidence type="ECO:0000256" key="14">
    <source>
        <dbReference type="PROSITE-ProRule" id="PRU00475"/>
    </source>
</evidence>
<dbReference type="PROSITE" id="PS50014">
    <property type="entry name" value="BROMODOMAIN_2"/>
    <property type="match status" value="1"/>
</dbReference>
<feature type="region of interest" description="Disordered" evidence="16">
    <location>
        <begin position="626"/>
        <end position="650"/>
    </location>
</feature>
<evidence type="ECO:0000256" key="7">
    <source>
        <dbReference type="ARBA" id="ARBA00023054"/>
    </source>
</evidence>
<dbReference type="InterPro" id="IPR013083">
    <property type="entry name" value="Znf_RING/FYVE/PHD"/>
</dbReference>
<feature type="compositionally biased region" description="Basic and acidic residues" evidence="16">
    <location>
        <begin position="1003"/>
        <end position="1020"/>
    </location>
</feature>
<dbReference type="Proteomes" id="UP001378592">
    <property type="component" value="Unassembled WGS sequence"/>
</dbReference>
<gene>
    <name evidence="21" type="ORF">R5R35_007638</name>
</gene>
<feature type="region of interest" description="Disordered" evidence="16">
    <location>
        <begin position="1253"/>
        <end position="1273"/>
    </location>
</feature>
<evidence type="ECO:0000256" key="6">
    <source>
        <dbReference type="ARBA" id="ARBA00023015"/>
    </source>
</evidence>
<keyword evidence="9" id="KW-0804">Transcription</keyword>
<dbReference type="SUPFAM" id="SSF57903">
    <property type="entry name" value="FYVE/PHD zinc finger"/>
    <property type="match status" value="2"/>
</dbReference>
<feature type="compositionally biased region" description="Basic and acidic residues" evidence="16">
    <location>
        <begin position="626"/>
        <end position="637"/>
    </location>
</feature>
<dbReference type="SMART" id="SM00297">
    <property type="entry name" value="BROMO"/>
    <property type="match status" value="1"/>
</dbReference>
<dbReference type="Gene3D" id="3.30.40.10">
    <property type="entry name" value="Zinc/RING finger domain, C3HC4 (zinc finger)"/>
    <property type="match status" value="2"/>
</dbReference>
<evidence type="ECO:0000259" key="17">
    <source>
        <dbReference type="PROSITE" id="PS50014"/>
    </source>
</evidence>
<dbReference type="Pfam" id="PF10537">
    <property type="entry name" value="WAC_Acf1_DNA_bd"/>
    <property type="match status" value="1"/>
</dbReference>
<evidence type="ECO:0000256" key="11">
    <source>
        <dbReference type="ARBA" id="ARBA00068253"/>
    </source>
</evidence>
<keyword evidence="22" id="KW-1185">Reference proteome</keyword>
<keyword evidence="3" id="KW-0479">Metal-binding</keyword>
<organism evidence="21 22">
    <name type="scientific">Gryllus longicercus</name>
    <dbReference type="NCBI Taxonomy" id="2509291"/>
    <lineage>
        <taxon>Eukaryota</taxon>
        <taxon>Metazoa</taxon>
        <taxon>Ecdysozoa</taxon>
        <taxon>Arthropoda</taxon>
        <taxon>Hexapoda</taxon>
        <taxon>Insecta</taxon>
        <taxon>Pterygota</taxon>
        <taxon>Neoptera</taxon>
        <taxon>Polyneoptera</taxon>
        <taxon>Orthoptera</taxon>
        <taxon>Ensifera</taxon>
        <taxon>Gryllidea</taxon>
        <taxon>Grylloidea</taxon>
        <taxon>Gryllidae</taxon>
        <taxon>Gryllinae</taxon>
        <taxon>Gryllus</taxon>
    </lineage>
</organism>
<dbReference type="PROSITE" id="PS50016">
    <property type="entry name" value="ZF_PHD_2"/>
    <property type="match status" value="2"/>
</dbReference>
<evidence type="ECO:0000256" key="10">
    <source>
        <dbReference type="ARBA" id="ARBA00023242"/>
    </source>
</evidence>
<protein>
    <recommendedName>
        <fullName evidence="11">Bromodomain adjacent to zinc finger domain protein 1A</fullName>
    </recommendedName>
</protein>
<dbReference type="GO" id="GO:0045740">
    <property type="term" value="P:positive regulation of DNA replication"/>
    <property type="evidence" value="ECO:0007669"/>
    <property type="project" value="TreeGrafter"/>
</dbReference>
<dbReference type="InterPro" id="IPR011011">
    <property type="entry name" value="Znf_FYVE_PHD"/>
</dbReference>
<evidence type="ECO:0000256" key="9">
    <source>
        <dbReference type="ARBA" id="ARBA00023163"/>
    </source>
</evidence>
<keyword evidence="5" id="KW-0862">Zinc</keyword>
<dbReference type="InterPro" id="IPR036427">
    <property type="entry name" value="Bromodomain-like_sf"/>
</dbReference>
<evidence type="ECO:0000259" key="18">
    <source>
        <dbReference type="PROSITE" id="PS50016"/>
    </source>
</evidence>
<dbReference type="GO" id="GO:0008270">
    <property type="term" value="F:zinc ion binding"/>
    <property type="evidence" value="ECO:0007669"/>
    <property type="project" value="UniProtKB-KW"/>
</dbReference>
<feature type="domain" description="PHD-type" evidence="18">
    <location>
        <begin position="1203"/>
        <end position="1250"/>
    </location>
</feature>
<evidence type="ECO:0000256" key="12">
    <source>
        <dbReference type="PROSITE-ProRule" id="PRU00035"/>
    </source>
</evidence>
<dbReference type="SUPFAM" id="SSF47370">
    <property type="entry name" value="Bromodomain"/>
    <property type="match status" value="1"/>
</dbReference>
<dbReference type="InterPro" id="IPR013136">
    <property type="entry name" value="WSTF_Acf1_Cbp146"/>
</dbReference>
<dbReference type="EMBL" id="JAZDUA010000894">
    <property type="protein sequence ID" value="KAK7788930.1"/>
    <property type="molecule type" value="Genomic_DNA"/>
</dbReference>
<keyword evidence="6" id="KW-0805">Transcription regulation</keyword>
<reference evidence="21 22" key="1">
    <citation type="submission" date="2024-03" db="EMBL/GenBank/DDBJ databases">
        <title>The genome assembly and annotation of the cricket Gryllus longicercus Weissman &amp; Gray.</title>
        <authorList>
            <person name="Szrajer S."/>
            <person name="Gray D."/>
            <person name="Ylla G."/>
        </authorList>
    </citation>
    <scope>NUCLEOTIDE SEQUENCE [LARGE SCALE GENOMIC DNA]</scope>
    <source>
        <strain evidence="21">DAG 2021-001</strain>
        <tissue evidence="21">Whole body minus gut</tissue>
    </source>
</reference>
<dbReference type="Pfam" id="PF00439">
    <property type="entry name" value="Bromodomain"/>
    <property type="match status" value="1"/>
</dbReference>
<dbReference type="InterPro" id="IPR019787">
    <property type="entry name" value="Znf_PHD-finger"/>
</dbReference>
<dbReference type="GO" id="GO:0006338">
    <property type="term" value="P:chromatin remodeling"/>
    <property type="evidence" value="ECO:0007669"/>
    <property type="project" value="InterPro"/>
</dbReference>
<evidence type="ECO:0000256" key="15">
    <source>
        <dbReference type="SAM" id="Coils"/>
    </source>
</evidence>
<name>A0AAN9YTN9_9ORTH</name>
<feature type="domain" description="DDT" evidence="19">
    <location>
        <begin position="392"/>
        <end position="457"/>
    </location>
</feature>
<dbReference type="GO" id="GO:0003677">
    <property type="term" value="F:DNA binding"/>
    <property type="evidence" value="ECO:0007669"/>
    <property type="project" value="TreeGrafter"/>
</dbReference>
<evidence type="ECO:0000313" key="22">
    <source>
        <dbReference type="Proteomes" id="UP001378592"/>
    </source>
</evidence>
<feature type="region of interest" description="Disordered" evidence="16">
    <location>
        <begin position="1002"/>
        <end position="1022"/>
    </location>
</feature>
<evidence type="ECO:0000256" key="5">
    <source>
        <dbReference type="ARBA" id="ARBA00022833"/>
    </source>
</evidence>
<dbReference type="SMART" id="SM00571">
    <property type="entry name" value="DDT"/>
    <property type="match status" value="1"/>
</dbReference>
<dbReference type="InterPro" id="IPR018501">
    <property type="entry name" value="DDT_dom"/>
</dbReference>
<dbReference type="InterPro" id="IPR019786">
    <property type="entry name" value="Zinc_finger_PHD-type_CS"/>
</dbReference>
<keyword evidence="8 12" id="KW-0103">Bromodomain</keyword>
<keyword evidence="2" id="KW-0597">Phosphoprotein</keyword>
<dbReference type="InterPro" id="IPR001965">
    <property type="entry name" value="Znf_PHD"/>
</dbReference>
<keyword evidence="7 15" id="KW-0175">Coiled coil</keyword>
<feature type="coiled-coil region" evidence="15">
    <location>
        <begin position="323"/>
        <end position="358"/>
    </location>
</feature>
<dbReference type="PRINTS" id="PR00503">
    <property type="entry name" value="BROMODOMAIN"/>
</dbReference>
<feature type="domain" description="PHD-type" evidence="18">
    <location>
        <begin position="1119"/>
        <end position="1169"/>
    </location>
</feature>
<dbReference type="PANTHER" id="PTHR46510">
    <property type="entry name" value="BROMODOMAIN ADJACENT TO ZINC FINGER DOMAIN PROTEIN 1A"/>
    <property type="match status" value="1"/>
</dbReference>
<dbReference type="PROSITE" id="PS50827">
    <property type="entry name" value="DDT"/>
    <property type="match status" value="1"/>
</dbReference>
<accession>A0AAN9YTN9</accession>
<evidence type="ECO:0000256" key="13">
    <source>
        <dbReference type="PROSITE-ProRule" id="PRU00146"/>
    </source>
</evidence>
<evidence type="ECO:0000256" key="8">
    <source>
        <dbReference type="ARBA" id="ARBA00023117"/>
    </source>
</evidence>
<comment type="caution">
    <text evidence="21">The sequence shown here is derived from an EMBL/GenBank/DDBJ whole genome shotgun (WGS) entry which is preliminary data.</text>
</comment>
<feature type="region of interest" description="Disordered" evidence="16">
    <location>
        <begin position="1174"/>
        <end position="1195"/>
    </location>
</feature>
<evidence type="ECO:0000256" key="1">
    <source>
        <dbReference type="ARBA" id="ARBA00004123"/>
    </source>
</evidence>
<sequence>MTGSSELTHANGLASGPVQAQETLESFPRELKVVSLCLSLIAQRSSFNKLVNDVYLFMKDRYFIGEVLEACLEGKSWYNCTILQVRGPTEQEIKDYQDSGVGSTEDDQIFPPACLYHYQVEKFCSYNDINRVFEASASHVRRKKRLITKGKLTLFLKQCLSLNSFGIWSIQDSIQESLGINGVKFSDIFVGQPPKFPKKYEKIAKKAKKDSPDQNGGNGIVVKKESVKKIKAAKPPRVANSFNSNESSDADDFNNSSWQVTDINSSGSSQKNVTGKSSKTESKHSTKIVKAKKGNSDGNQKLDQSVKRKYSTWRGLTWEERQKIKEKKKKRALMERLKKREEKMKEKAKRDEEKLQLATLLKGRTKTREDLECDDLRPLPVPKEVKCAYIPNELFGDFMVILEFFQSFQTLAKMKKFFPRGVTFNYLENALRDCNIDGPLCNIVKYLLSTLFNMKDENEMLDSDAPIDFESDELVGDADFSETARLAAAEYGNRLYQGAFVSETLNHLTVTEVLRLHLSCGSRRAELASQNRDFQADPGDPTTVLRTKHPHILRALSSCHVCEMPLQDKIIILTCLIDQILTCVPVREELDERGEQLKQVKLEIRAYKAAEVKRNKEAHAQRIKEKREAKMKLKEGDTSQSAVAPEPDVPAKSDVEKITFEKELRSNEKKTDLEEKINRLRSLSMNFNLFPIGRDRAHRRFWVFSSLPGLYVENNPFEIGPCLLQATPRGILSPHRAQSSKEAKSPVRKNASKSPVKREGNDGSLRTNNVKLESSEVESVRLEMWQCTSSNSCPVHGLTVPRVRWSYFERKDDVRLLIDRLNKCAFRESELRKILIRDEQWLKDKVEQCPMDIVNSLETENEPKPVSSSRYRYLNCPPGTSASCLMELVLRERILDLENKISSRCMGSLEVNDTAAWREAIEKGEYDKQCDKLVWGFSNDQIENDELKVFNNEESNNTRIVSDTVNSVCDSSVAQNCVQDIDTQGSALRRNSPVKSWDVSGRVLEEKNGENRRTSSHDLNNKSQGEVVKKNIEIISKVKDEFSRSRTIKNLASAILQLAQAVDVSYLRNPLVDDDDEDQKIMNLKGWEVSLMNSTSFSQLFLHISLLDFSIHWSKSVLNTHCALCRRRGDGENMLLCDGCNRGHHLYCLKPKLTKVPEGDWFCMKCKPEQKQESSEKKRKSSSENVTKEYEKRPSKSRKIMHNDVCNACGLKYNLILCSSCPLAFHIECVSPPLKKAPEGMWTCSECNVNEDTTEEKENETSRRSSRRKSGTTDFSLNNSVLQDLLSDIMCQRDAWPFLQPVRKAEAPRYHIIIKKPMDLGTMKYKLNRAQYKNSSEFVADALLVFENCRMYNDEDTEVYKCGSRLSQYFKKRCKELGLDLRD</sequence>
<keyword evidence="10 14" id="KW-0539">Nucleus</keyword>
<evidence type="ECO:0000259" key="19">
    <source>
        <dbReference type="PROSITE" id="PS50827"/>
    </source>
</evidence>
<evidence type="ECO:0000256" key="16">
    <source>
        <dbReference type="SAM" id="MobiDB-lite"/>
    </source>
</evidence>
<dbReference type="PROSITE" id="PS51136">
    <property type="entry name" value="WAC"/>
    <property type="match status" value="1"/>
</dbReference>
<dbReference type="Gene3D" id="1.20.920.10">
    <property type="entry name" value="Bromodomain-like"/>
    <property type="match status" value="1"/>
</dbReference>
<dbReference type="PANTHER" id="PTHR46510:SF1">
    <property type="entry name" value="BROMODOMAIN ADJACENT TO ZINC FINGER DOMAIN PROTEIN 1A"/>
    <property type="match status" value="1"/>
</dbReference>
<dbReference type="InterPro" id="IPR001487">
    <property type="entry name" value="Bromodomain"/>
</dbReference>
<dbReference type="InterPro" id="IPR047171">
    <property type="entry name" value="BAZ1A"/>
</dbReference>
<proteinExistence type="predicted"/>
<dbReference type="Pfam" id="PF15612">
    <property type="entry name" value="WHIM1"/>
    <property type="match status" value="1"/>
</dbReference>
<evidence type="ECO:0000259" key="20">
    <source>
        <dbReference type="PROSITE" id="PS51136"/>
    </source>
</evidence>